<dbReference type="Proteomes" id="UP000319829">
    <property type="component" value="Unassembled WGS sequence"/>
</dbReference>
<name>A0A538SX92_UNCEI</name>
<gene>
    <name evidence="2" type="ORF">E6K74_01285</name>
</gene>
<comment type="caution">
    <text evidence="2">The sequence shown here is derived from an EMBL/GenBank/DDBJ whole genome shotgun (WGS) entry which is preliminary data.</text>
</comment>
<reference evidence="2 3" key="1">
    <citation type="journal article" date="2019" name="Nat. Microbiol.">
        <title>Mediterranean grassland soil C-N compound turnover is dependent on rainfall and depth, and is mediated by genomically divergent microorganisms.</title>
        <authorList>
            <person name="Diamond S."/>
            <person name="Andeer P.F."/>
            <person name="Li Z."/>
            <person name="Crits-Christoph A."/>
            <person name="Burstein D."/>
            <person name="Anantharaman K."/>
            <person name="Lane K.R."/>
            <person name="Thomas B.C."/>
            <person name="Pan C."/>
            <person name="Northen T.R."/>
            <person name="Banfield J.F."/>
        </authorList>
    </citation>
    <scope>NUCLEOTIDE SEQUENCE [LARGE SCALE GENOMIC DNA]</scope>
    <source>
        <strain evidence="2">WS_4</strain>
    </source>
</reference>
<dbReference type="AlphaFoldDB" id="A0A538SX92"/>
<dbReference type="EMBL" id="VBOU01000008">
    <property type="protein sequence ID" value="TMQ56019.1"/>
    <property type="molecule type" value="Genomic_DNA"/>
</dbReference>
<protein>
    <submittedName>
        <fullName evidence="2">Flavodoxin family protein</fullName>
    </submittedName>
</protein>
<dbReference type="Pfam" id="PF03358">
    <property type="entry name" value="FMN_red"/>
    <property type="match status" value="1"/>
</dbReference>
<accession>A0A538SX92</accession>
<sequence length="368" mass="41407">MATDSGKKDDGGPRVVKGDQNFTLDREAFRARLLERFNDPGFETVSEHLEKVIDIAWDAYMGYRKSPRTRKAGPEFADPEYQLPIEWLETRRRIQEAQARHDDPKSPARILVINGSARSDQTCPGEISKTYRLAKIAREAIAAQKGCEVDFLDLSRLTGEFGLVIYPCKACVSTAQPLCHWPCTCYPNHALRQTGDWMHEIYPRWIAAHGVMILTPVNWYQAPSVLKLMIDRLVCADGGNPDPTTTHGKDPAMAKAIELKGWPYPKHLAGRAFSVVVHADAAGAENLRRILVDWMTDLEMIPAGPIAGIDRFIGYYEPYATSHDDLDKDVAVHDEVRNTALELVETVRQIRSGQYKRPDAGLEEPRKK</sequence>
<evidence type="ECO:0000259" key="1">
    <source>
        <dbReference type="Pfam" id="PF03358"/>
    </source>
</evidence>
<feature type="domain" description="NADPH-dependent FMN reductase-like" evidence="1">
    <location>
        <begin position="109"/>
        <end position="247"/>
    </location>
</feature>
<proteinExistence type="predicted"/>
<dbReference type="Gene3D" id="3.40.50.360">
    <property type="match status" value="1"/>
</dbReference>
<dbReference type="SUPFAM" id="SSF52218">
    <property type="entry name" value="Flavoproteins"/>
    <property type="match status" value="1"/>
</dbReference>
<organism evidence="2 3">
    <name type="scientific">Eiseniibacteriota bacterium</name>
    <dbReference type="NCBI Taxonomy" id="2212470"/>
    <lineage>
        <taxon>Bacteria</taxon>
        <taxon>Candidatus Eiseniibacteriota</taxon>
    </lineage>
</organism>
<evidence type="ECO:0000313" key="3">
    <source>
        <dbReference type="Proteomes" id="UP000319829"/>
    </source>
</evidence>
<evidence type="ECO:0000313" key="2">
    <source>
        <dbReference type="EMBL" id="TMQ56019.1"/>
    </source>
</evidence>
<dbReference type="InterPro" id="IPR029039">
    <property type="entry name" value="Flavoprotein-like_sf"/>
</dbReference>
<dbReference type="GO" id="GO:0016491">
    <property type="term" value="F:oxidoreductase activity"/>
    <property type="evidence" value="ECO:0007669"/>
    <property type="project" value="InterPro"/>
</dbReference>
<dbReference type="InterPro" id="IPR005025">
    <property type="entry name" value="FMN_Rdtase-like_dom"/>
</dbReference>